<dbReference type="Proteomes" id="UP001230035">
    <property type="component" value="Unassembled WGS sequence"/>
</dbReference>
<evidence type="ECO:0000313" key="2">
    <source>
        <dbReference type="Proteomes" id="UP001230035"/>
    </source>
</evidence>
<evidence type="ECO:0008006" key="3">
    <source>
        <dbReference type="Google" id="ProtNLM"/>
    </source>
</evidence>
<organism evidence="1 2">
    <name type="scientific">Flavobacterium sedimenticola</name>
    <dbReference type="NCBI Taxonomy" id="3043286"/>
    <lineage>
        <taxon>Bacteria</taxon>
        <taxon>Pseudomonadati</taxon>
        <taxon>Bacteroidota</taxon>
        <taxon>Flavobacteriia</taxon>
        <taxon>Flavobacteriales</taxon>
        <taxon>Flavobacteriaceae</taxon>
        <taxon>Flavobacterium</taxon>
    </lineage>
</organism>
<keyword evidence="2" id="KW-1185">Reference proteome</keyword>
<evidence type="ECO:0000313" key="1">
    <source>
        <dbReference type="EMBL" id="MDI9257697.1"/>
    </source>
</evidence>
<dbReference type="SUPFAM" id="SSF88713">
    <property type="entry name" value="Glycoside hydrolase/deacetylase"/>
    <property type="match status" value="1"/>
</dbReference>
<accession>A0ABT6XRI0</accession>
<gene>
    <name evidence="1" type="ORF">QHT84_09755</name>
</gene>
<proteinExistence type="predicted"/>
<protein>
    <recommendedName>
        <fullName evidence="3">Polysaccharide deacetylase</fullName>
    </recommendedName>
</protein>
<name>A0ABT6XRI0_9FLAO</name>
<comment type="caution">
    <text evidence="1">The sequence shown here is derived from an EMBL/GenBank/DDBJ whole genome shotgun (WGS) entry which is preliminary data.</text>
</comment>
<dbReference type="InterPro" id="IPR011330">
    <property type="entry name" value="Glyco_hydro/deAcase_b/a-brl"/>
</dbReference>
<sequence length="371" mass="42471">MKQFLLNHIKNLYGWKTNRKIVVFSVDDYGNVRLDSKQALERMTQAGLKAKSRFDRFDTLETKEDLEMLYDTLTSVKDKHGHYAVFTPFALSSNIDFEQMAAEGYEVFRHESLPVTYQKLSQQQAKAYEGTWNLWQEGIAKGLMKPQFHGREHLNLKVFTEKLARKDSDILTALQNRSYAAQSTNPYPTINYTAAFDFWDPIENKALYDIVKDGLSMFEAVYGYKAEHFMPPTSKISEAILNQLGALDIRFVDRGLLHKQHEGFGKYKTTVNFTGKRSNGNLTVMVRNVVFEPTENDNAVAQAMQSIEAAFRLHQPAIISSHRVNFCGHIDPNNRKTGLSALNTLLKKIVAKWPDVEFMSSIALCNEIRQH</sequence>
<dbReference type="RefSeq" id="WP_283239372.1">
    <property type="nucleotide sequence ID" value="NZ_JASGBP010000005.1"/>
</dbReference>
<dbReference type="EMBL" id="JASGBP010000005">
    <property type="protein sequence ID" value="MDI9257697.1"/>
    <property type="molecule type" value="Genomic_DNA"/>
</dbReference>
<reference evidence="1 2" key="1">
    <citation type="submission" date="2023-05" db="EMBL/GenBank/DDBJ databases">
        <title>Flavobacterium sedimenti sp. nov., isolated from the sediment.</title>
        <authorList>
            <person name="Wu N."/>
        </authorList>
    </citation>
    <scope>NUCLEOTIDE SEQUENCE [LARGE SCALE GENOMIC DNA]</scope>
    <source>
        <strain evidence="1 2">YZ-48</strain>
    </source>
</reference>